<evidence type="ECO:0000256" key="2">
    <source>
        <dbReference type="ARBA" id="ARBA00022643"/>
    </source>
</evidence>
<dbReference type="EC" id="1.14.-.-" evidence="7"/>
<reference evidence="7 8" key="1">
    <citation type="submission" date="2024-04" db="EMBL/GenBank/DDBJ databases">
        <title>draft genome sequnece of Paenibacillus filicis.</title>
        <authorList>
            <person name="Kim D.-U."/>
        </authorList>
    </citation>
    <scope>NUCLEOTIDE SEQUENCE [LARGE SCALE GENOMIC DNA]</scope>
    <source>
        <strain evidence="7 8">KACC14197</strain>
    </source>
</reference>
<organism evidence="7 8">
    <name type="scientific">Paenibacillus filicis</name>
    <dbReference type="NCBI Taxonomy" id="669464"/>
    <lineage>
        <taxon>Bacteria</taxon>
        <taxon>Bacillati</taxon>
        <taxon>Bacillota</taxon>
        <taxon>Bacilli</taxon>
        <taxon>Bacillales</taxon>
        <taxon>Paenibacillaceae</taxon>
        <taxon>Paenibacillus</taxon>
    </lineage>
</organism>
<comment type="similarity">
    <text evidence="5">Belongs to the NtaA/SnaA/DszA monooxygenase family.</text>
</comment>
<evidence type="ECO:0000256" key="3">
    <source>
        <dbReference type="ARBA" id="ARBA00023002"/>
    </source>
</evidence>
<evidence type="ECO:0000313" key="7">
    <source>
        <dbReference type="EMBL" id="MEK8130449.1"/>
    </source>
</evidence>
<dbReference type="InterPro" id="IPR011251">
    <property type="entry name" value="Luciferase-like_dom"/>
</dbReference>
<evidence type="ECO:0000256" key="4">
    <source>
        <dbReference type="ARBA" id="ARBA00023033"/>
    </source>
</evidence>
<dbReference type="PANTHER" id="PTHR30011">
    <property type="entry name" value="ALKANESULFONATE MONOOXYGENASE-RELATED"/>
    <property type="match status" value="1"/>
</dbReference>
<evidence type="ECO:0000256" key="5">
    <source>
        <dbReference type="ARBA" id="ARBA00033748"/>
    </source>
</evidence>
<keyword evidence="1" id="KW-0285">Flavoprotein</keyword>
<evidence type="ECO:0000256" key="1">
    <source>
        <dbReference type="ARBA" id="ARBA00022630"/>
    </source>
</evidence>
<comment type="caution">
    <text evidence="7">The sequence shown here is derived from an EMBL/GenBank/DDBJ whole genome shotgun (WGS) entry which is preliminary data.</text>
</comment>
<accession>A0ABU9DNJ5</accession>
<dbReference type="Pfam" id="PF00296">
    <property type="entry name" value="Bac_luciferase"/>
    <property type="match status" value="1"/>
</dbReference>
<evidence type="ECO:0000259" key="6">
    <source>
        <dbReference type="Pfam" id="PF00296"/>
    </source>
</evidence>
<dbReference type="Gene3D" id="3.20.20.30">
    <property type="entry name" value="Luciferase-like domain"/>
    <property type="match status" value="1"/>
</dbReference>
<keyword evidence="4 7" id="KW-0503">Monooxygenase</keyword>
<gene>
    <name evidence="7" type="ORF">WMW72_21305</name>
</gene>
<keyword evidence="8" id="KW-1185">Reference proteome</keyword>
<dbReference type="SUPFAM" id="SSF51679">
    <property type="entry name" value="Bacterial luciferase-like"/>
    <property type="match status" value="1"/>
</dbReference>
<dbReference type="InterPro" id="IPR016215">
    <property type="entry name" value="NTA_MOA"/>
</dbReference>
<dbReference type="RefSeq" id="WP_341417591.1">
    <property type="nucleotide sequence ID" value="NZ_JBBPCC010000015.1"/>
</dbReference>
<dbReference type="PANTHER" id="PTHR30011:SF16">
    <property type="entry name" value="C2H2 FINGER DOMAIN TRANSCRIPTION FACTOR (EUROFUNG)-RELATED"/>
    <property type="match status" value="1"/>
</dbReference>
<dbReference type="Proteomes" id="UP001469365">
    <property type="component" value="Unassembled WGS sequence"/>
</dbReference>
<feature type="domain" description="Luciferase-like" evidence="6">
    <location>
        <begin position="6"/>
        <end position="387"/>
    </location>
</feature>
<keyword evidence="3 7" id="KW-0560">Oxidoreductase</keyword>
<evidence type="ECO:0000313" key="8">
    <source>
        <dbReference type="Proteomes" id="UP001469365"/>
    </source>
</evidence>
<proteinExistence type="inferred from homology"/>
<dbReference type="GO" id="GO:0004497">
    <property type="term" value="F:monooxygenase activity"/>
    <property type="evidence" value="ECO:0007669"/>
    <property type="project" value="UniProtKB-KW"/>
</dbReference>
<protein>
    <submittedName>
        <fullName evidence="7">NtaA/DmoA family FMN-dependent monooxygenase</fullName>
        <ecNumber evidence="7">1.14.-.-</ecNumber>
    </submittedName>
</protein>
<dbReference type="InterPro" id="IPR051260">
    <property type="entry name" value="Diverse_substr_monoxygenases"/>
</dbReference>
<name>A0ABU9DNJ5_9BACL</name>
<keyword evidence="2" id="KW-0288">FMN</keyword>
<dbReference type="NCBIfam" id="TIGR03860">
    <property type="entry name" value="FMN_nitrolo"/>
    <property type="match status" value="1"/>
</dbReference>
<dbReference type="EMBL" id="JBBPCC010000015">
    <property type="protein sequence ID" value="MEK8130449.1"/>
    <property type="molecule type" value="Genomic_DNA"/>
</dbReference>
<dbReference type="InterPro" id="IPR036661">
    <property type="entry name" value="Luciferase-like_sf"/>
</dbReference>
<dbReference type="PIRSF" id="PIRSF000337">
    <property type="entry name" value="NTA_MOA"/>
    <property type="match status" value="1"/>
</dbReference>
<sequence length="434" mass="48374">MKKKIHFGWFTEYGPIGWDGQDAVEGDWRQPKLYQQMAQICERGLFDFALFADHLGISSSFKGSIENYVKYGLNGINHDSTLLAAMVAASTNHMGVGTTVSTMLTPPYLLARQTASLDHLSMGRVAWNVVTTGNAAGFLNFGVDQPAHDARYDQAEEYLDLCFKLWSSWEPDAVMMDRETGVFADPAKVHPIHFEGEYYKSQGPLNVLPSPQGRPTIIQAGSSPRGRDFAAKWADAVIVGAHYLDDMKAYYDDMKERVTKFGRKPEELKVFFIIKPVIGQTEELVNRKLEALKHPPESVIHAALSALSSRMNYNLSQFNLDEPLPPIDEKEITGGQTTLSRFYTSGRRPTLREIAIEEAGGNKGGIAGTPEQVADQLQHIMESVGGDGFVVRVDAHDQSYMTEFVDTVIPVLQERGLVRKAYKGKTLYENLMEI</sequence>
<dbReference type="CDD" id="cd01095">
    <property type="entry name" value="Nitrilotriacetate_monoxgenase"/>
    <property type="match status" value="1"/>
</dbReference>